<name>A0ABZ1BSL0_9FIRM</name>
<dbReference type="RefSeq" id="WP_324669532.1">
    <property type="nucleotide sequence ID" value="NZ_CP141614.1"/>
</dbReference>
<dbReference type="EMBL" id="CP141614">
    <property type="protein sequence ID" value="WRP15142.1"/>
    <property type="molecule type" value="Genomic_DNA"/>
</dbReference>
<proteinExistence type="predicted"/>
<reference evidence="2" key="1">
    <citation type="submission" date="2023-12" db="EMBL/GenBank/DDBJ databases">
        <title>Novel isolates from deep terrestrial aquifers shed light on the physiology and ecology of the class Limnochordia.</title>
        <authorList>
            <person name="Karnachuk O.V."/>
            <person name="Lukina A.P."/>
            <person name="Avakyan M.R."/>
            <person name="Kadnikov V."/>
            <person name="Begmatov S."/>
            <person name="Beletsky A.V."/>
            <person name="Mardanov A.V."/>
            <person name="Ravin N.V."/>
        </authorList>
    </citation>
    <scope>NUCLEOTIDE SEQUENCE [LARGE SCALE GENOMIC DNA]</scope>
    <source>
        <strain evidence="2">LN</strain>
    </source>
</reference>
<evidence type="ECO:0008006" key="3">
    <source>
        <dbReference type="Google" id="ProtNLM"/>
    </source>
</evidence>
<keyword evidence="2" id="KW-1185">Reference proteome</keyword>
<evidence type="ECO:0000313" key="1">
    <source>
        <dbReference type="EMBL" id="WRP15142.1"/>
    </source>
</evidence>
<gene>
    <name evidence="1" type="ORF">VLY81_02935</name>
</gene>
<dbReference type="Proteomes" id="UP001333102">
    <property type="component" value="Chromosome"/>
</dbReference>
<accession>A0ABZ1BSL0</accession>
<organism evidence="1 2">
    <name type="scientific">Geochorda subterranea</name>
    <dbReference type="NCBI Taxonomy" id="3109564"/>
    <lineage>
        <taxon>Bacteria</taxon>
        <taxon>Bacillati</taxon>
        <taxon>Bacillota</taxon>
        <taxon>Limnochordia</taxon>
        <taxon>Limnochordales</taxon>
        <taxon>Geochordaceae</taxon>
        <taxon>Geochorda</taxon>
    </lineage>
</organism>
<evidence type="ECO:0000313" key="2">
    <source>
        <dbReference type="Proteomes" id="UP001333102"/>
    </source>
</evidence>
<protein>
    <recommendedName>
        <fullName evidence="3">DDE family transposase</fullName>
    </recommendedName>
</protein>
<sequence>MHRILAATDLSAKQAPLETVRTFVHARWVIENTGFHEAKGRWHLDHGYVHTATAIPAVHWLQMLAINVMRMFFQRHRRAFGRDGETLAEAARAVEGELRWGPSLDRAVKQLIWDTS</sequence>